<gene>
    <name evidence="1" type="ORF">CDL12_01870</name>
</gene>
<evidence type="ECO:0000313" key="1">
    <source>
        <dbReference type="EMBL" id="PIN25385.1"/>
    </source>
</evidence>
<reference evidence="2" key="1">
    <citation type="journal article" date="2018" name="Gigascience">
        <title>Genome assembly of the Pink Ipe (Handroanthus impetiginosus, Bignoniaceae), a highly valued, ecologically keystone Neotropical timber forest tree.</title>
        <authorList>
            <person name="Silva-Junior O.B."/>
            <person name="Grattapaglia D."/>
            <person name="Novaes E."/>
            <person name="Collevatti R.G."/>
        </authorList>
    </citation>
    <scope>NUCLEOTIDE SEQUENCE [LARGE SCALE GENOMIC DNA]</scope>
    <source>
        <strain evidence="2">cv. UFG-1</strain>
    </source>
</reference>
<dbReference type="Proteomes" id="UP000231279">
    <property type="component" value="Unassembled WGS sequence"/>
</dbReference>
<dbReference type="AlphaFoldDB" id="A0A2G9I6J8"/>
<dbReference type="OrthoDB" id="1837322at2759"/>
<dbReference type="EMBL" id="NKXS01000245">
    <property type="protein sequence ID" value="PIN25385.1"/>
    <property type="molecule type" value="Genomic_DNA"/>
</dbReference>
<protein>
    <submittedName>
        <fullName evidence="1">Uncharacterized protein</fullName>
    </submittedName>
</protein>
<comment type="caution">
    <text evidence="1">The sequence shown here is derived from an EMBL/GenBank/DDBJ whole genome shotgun (WGS) entry which is preliminary data.</text>
</comment>
<name>A0A2G9I6J8_9LAMI</name>
<sequence length="173" mass="20542">MYAWERALIYKNSLKRHIWFLKFQIEDQRGALPSWFKSWFFSFDPCYDITWILKWSYKVHAKIEKKFSIQSSEPYLLRQNFIRWRNKFDFFDKEAVYAKRRIISQIPPAAIKKELSSPGPSEPSLNDLMAGLSQEEAMKLFSETFGFQIGKDKGKGQLSPFQDSQEIIQVRPL</sequence>
<organism evidence="1 2">
    <name type="scientific">Handroanthus impetiginosus</name>
    <dbReference type="NCBI Taxonomy" id="429701"/>
    <lineage>
        <taxon>Eukaryota</taxon>
        <taxon>Viridiplantae</taxon>
        <taxon>Streptophyta</taxon>
        <taxon>Embryophyta</taxon>
        <taxon>Tracheophyta</taxon>
        <taxon>Spermatophyta</taxon>
        <taxon>Magnoliopsida</taxon>
        <taxon>eudicotyledons</taxon>
        <taxon>Gunneridae</taxon>
        <taxon>Pentapetalae</taxon>
        <taxon>asterids</taxon>
        <taxon>lamiids</taxon>
        <taxon>Lamiales</taxon>
        <taxon>Bignoniaceae</taxon>
        <taxon>Crescentiina</taxon>
        <taxon>Tabebuia alliance</taxon>
        <taxon>Handroanthus</taxon>
    </lineage>
</organism>
<proteinExistence type="predicted"/>
<evidence type="ECO:0000313" key="2">
    <source>
        <dbReference type="Proteomes" id="UP000231279"/>
    </source>
</evidence>
<accession>A0A2G9I6J8</accession>
<keyword evidence="2" id="KW-1185">Reference proteome</keyword>